<dbReference type="GeneTree" id="ENSGT01150000286946"/>
<dbReference type="Ensembl" id="ENSECAT00000084687.1">
    <property type="protein sequence ID" value="ENSECAP00000073157.1"/>
    <property type="gene ID" value="ENSECAG00000046997.1"/>
</dbReference>
<dbReference type="Proteomes" id="UP000002281">
    <property type="component" value="Chromosome 3"/>
</dbReference>
<reference evidence="2" key="3">
    <citation type="submission" date="2025-09" db="UniProtKB">
        <authorList>
            <consortium name="Ensembl"/>
        </authorList>
    </citation>
    <scope>IDENTIFICATION</scope>
    <source>
        <strain evidence="2">Thoroughbred</strain>
    </source>
</reference>
<feature type="transmembrane region" description="Helical" evidence="1">
    <location>
        <begin position="14"/>
        <end position="32"/>
    </location>
</feature>
<accession>A0A9L0SGM5</accession>
<sequence length="206" mass="24237">MAIKPLSDVLLANIFSQLVGCFFVSILFSLALKKLFSLMKSHLFILSIVRSETIRFLEENIGSIPFDIRLKRIFLDIMSSQTRETTERINKSDFITLKSFYKARENRIETKTQSFNWEKIFANHISEKQLISITYEEHTQLDNKKSNNPIKKRAEDMNRHFSKEDTQMANRHMKRCSSSLITREVQIKTTLRYHLTPVRMANITKN</sequence>
<name>A0A9L0SGM5_HORSE</name>
<keyword evidence="1" id="KW-0472">Membrane</keyword>
<organism evidence="2 3">
    <name type="scientific">Equus caballus</name>
    <name type="common">Horse</name>
    <dbReference type="NCBI Taxonomy" id="9796"/>
    <lineage>
        <taxon>Eukaryota</taxon>
        <taxon>Metazoa</taxon>
        <taxon>Chordata</taxon>
        <taxon>Craniata</taxon>
        <taxon>Vertebrata</taxon>
        <taxon>Euteleostomi</taxon>
        <taxon>Mammalia</taxon>
        <taxon>Eutheria</taxon>
        <taxon>Laurasiatheria</taxon>
        <taxon>Perissodactyla</taxon>
        <taxon>Equidae</taxon>
        <taxon>Equus</taxon>
    </lineage>
</organism>
<proteinExistence type="predicted"/>
<protein>
    <submittedName>
        <fullName evidence="2">Uncharacterized protein</fullName>
    </submittedName>
</protein>
<reference evidence="2" key="2">
    <citation type="submission" date="2025-08" db="UniProtKB">
        <authorList>
            <consortium name="Ensembl"/>
        </authorList>
    </citation>
    <scope>IDENTIFICATION</scope>
    <source>
        <strain evidence="2">Thoroughbred</strain>
    </source>
</reference>
<dbReference type="AlphaFoldDB" id="A0A9L0SGM5"/>
<keyword evidence="1" id="KW-1133">Transmembrane helix</keyword>
<evidence type="ECO:0000313" key="2">
    <source>
        <dbReference type="Ensembl" id="ENSECAP00000073157.1"/>
    </source>
</evidence>
<keyword evidence="3" id="KW-1185">Reference proteome</keyword>
<evidence type="ECO:0000256" key="1">
    <source>
        <dbReference type="SAM" id="Phobius"/>
    </source>
</evidence>
<reference evidence="2 3" key="1">
    <citation type="journal article" date="2009" name="Science">
        <title>Genome sequence, comparative analysis, and population genetics of the domestic horse.</title>
        <authorList>
            <consortium name="Broad Institute Genome Sequencing Platform"/>
            <consortium name="Broad Institute Whole Genome Assembly Team"/>
            <person name="Wade C.M."/>
            <person name="Giulotto E."/>
            <person name="Sigurdsson S."/>
            <person name="Zoli M."/>
            <person name="Gnerre S."/>
            <person name="Imsland F."/>
            <person name="Lear T.L."/>
            <person name="Adelson D.L."/>
            <person name="Bailey E."/>
            <person name="Bellone R.R."/>
            <person name="Bloecker H."/>
            <person name="Distl O."/>
            <person name="Edgar R.C."/>
            <person name="Garber M."/>
            <person name="Leeb T."/>
            <person name="Mauceli E."/>
            <person name="MacLeod J.N."/>
            <person name="Penedo M.C.T."/>
            <person name="Raison J.M."/>
            <person name="Sharpe T."/>
            <person name="Vogel J."/>
            <person name="Andersson L."/>
            <person name="Antczak D.F."/>
            <person name="Biagi T."/>
            <person name="Binns M.M."/>
            <person name="Chowdhary B.P."/>
            <person name="Coleman S.J."/>
            <person name="Della Valle G."/>
            <person name="Fryc S."/>
            <person name="Guerin G."/>
            <person name="Hasegawa T."/>
            <person name="Hill E.W."/>
            <person name="Jurka J."/>
            <person name="Kiialainen A."/>
            <person name="Lindgren G."/>
            <person name="Liu J."/>
            <person name="Magnani E."/>
            <person name="Mickelson J.R."/>
            <person name="Murray J."/>
            <person name="Nergadze S.G."/>
            <person name="Onofrio R."/>
            <person name="Pedroni S."/>
            <person name="Piras M.F."/>
            <person name="Raudsepp T."/>
            <person name="Rocchi M."/>
            <person name="Roeed K.H."/>
            <person name="Ryder O.A."/>
            <person name="Searle S."/>
            <person name="Skow L."/>
            <person name="Swinburne J.E."/>
            <person name="Syvaenen A.C."/>
            <person name="Tozaki T."/>
            <person name="Valberg S.J."/>
            <person name="Vaudin M."/>
            <person name="White J.R."/>
            <person name="Zody M.C."/>
            <person name="Lander E.S."/>
            <person name="Lindblad-Toh K."/>
        </authorList>
    </citation>
    <scope>NUCLEOTIDE SEQUENCE [LARGE SCALE GENOMIC DNA]</scope>
    <source>
        <strain evidence="2 3">Thoroughbred</strain>
    </source>
</reference>
<evidence type="ECO:0000313" key="3">
    <source>
        <dbReference type="Proteomes" id="UP000002281"/>
    </source>
</evidence>
<keyword evidence="1" id="KW-0812">Transmembrane</keyword>